<dbReference type="PANTHER" id="PTHR44196:SF1">
    <property type="entry name" value="DEHYDROGENASE_REDUCTASE SDR FAMILY MEMBER 7B"/>
    <property type="match status" value="1"/>
</dbReference>
<dbReference type="InterPro" id="IPR002347">
    <property type="entry name" value="SDR_fam"/>
</dbReference>
<dbReference type="STRING" id="1691903.A9B99_03325"/>
<dbReference type="OrthoDB" id="9810734at2"/>
<dbReference type="PANTHER" id="PTHR44196">
    <property type="entry name" value="DEHYDROGENASE/REDUCTASE SDR FAMILY MEMBER 7B"/>
    <property type="match status" value="1"/>
</dbReference>
<accession>A0A1B7L8S7</accession>
<evidence type="ECO:0000313" key="3">
    <source>
        <dbReference type="EMBL" id="OAT78748.1"/>
    </source>
</evidence>
<dbReference type="Proteomes" id="UP000078225">
    <property type="component" value="Unassembled WGS sequence"/>
</dbReference>
<proteinExistence type="inferred from homology"/>
<dbReference type="AlphaFoldDB" id="A0A1B7L8S7"/>
<keyword evidence="2" id="KW-0560">Oxidoreductase</keyword>
<dbReference type="PRINTS" id="PR00081">
    <property type="entry name" value="GDHRDH"/>
</dbReference>
<dbReference type="CDD" id="cd05233">
    <property type="entry name" value="SDR_c"/>
    <property type="match status" value="1"/>
</dbReference>
<gene>
    <name evidence="3" type="ORF">A9B99_03325</name>
</gene>
<name>A0A1B7L8S7_9ENTR</name>
<sequence>MLRGKRAVITGGGRGFGRALCVWLAREGVEVNFCARREDDIQKTCSIITAESGMAKGYICDLTQPESISQFSSQLLSSDKPIDILILNAAQWLSGRLDDQPDTEIINTVSSGLTGSILLTQALLPGLRRSDSADIVSIISSCGVANFTDSIAHPAFFASKHGLSGFTTKLSQQLSEENIRVTSLYPPDFELTGLETFVDSQAKMGERLLNGRSIWETICFVLAQPRSCHISNIYFQGPTREDLSAKSRNDTISPKK</sequence>
<evidence type="ECO:0000256" key="1">
    <source>
        <dbReference type="ARBA" id="ARBA00006484"/>
    </source>
</evidence>
<protein>
    <submittedName>
        <fullName evidence="3">Deoxygluconate dehydrogenase</fullName>
    </submittedName>
</protein>
<dbReference type="Pfam" id="PF00106">
    <property type="entry name" value="adh_short"/>
    <property type="match status" value="1"/>
</dbReference>
<dbReference type="SUPFAM" id="SSF51735">
    <property type="entry name" value="NAD(P)-binding Rossmann-fold domains"/>
    <property type="match status" value="1"/>
</dbReference>
<reference evidence="4" key="1">
    <citation type="submission" date="2016-05" db="EMBL/GenBank/DDBJ databases">
        <authorList>
            <person name="Behera P."/>
            <person name="Vaishampayan P."/>
            <person name="Singh N."/>
            <person name="Raina V."/>
            <person name="Suar M."/>
            <person name="Pattnaik A."/>
            <person name="Rastogi G."/>
        </authorList>
    </citation>
    <scope>NUCLEOTIDE SEQUENCE [LARGE SCALE GENOMIC DNA]</scope>
    <source>
        <strain evidence="4">MP23</strain>
    </source>
</reference>
<dbReference type="InterPro" id="IPR036291">
    <property type="entry name" value="NAD(P)-bd_dom_sf"/>
</dbReference>
<dbReference type="GO" id="GO:0016491">
    <property type="term" value="F:oxidoreductase activity"/>
    <property type="evidence" value="ECO:0007669"/>
    <property type="project" value="UniProtKB-KW"/>
</dbReference>
<keyword evidence="4" id="KW-1185">Reference proteome</keyword>
<comment type="caution">
    <text evidence="3">The sequence shown here is derived from an EMBL/GenBank/DDBJ whole genome shotgun (WGS) entry which is preliminary data.</text>
</comment>
<organism evidence="3 4">
    <name type="scientific">Mangrovibacter phragmitis</name>
    <dbReference type="NCBI Taxonomy" id="1691903"/>
    <lineage>
        <taxon>Bacteria</taxon>
        <taxon>Pseudomonadati</taxon>
        <taxon>Pseudomonadota</taxon>
        <taxon>Gammaproteobacteria</taxon>
        <taxon>Enterobacterales</taxon>
        <taxon>Enterobacteriaceae</taxon>
        <taxon>Mangrovibacter</taxon>
    </lineage>
</organism>
<dbReference type="RefSeq" id="WP_064594594.1">
    <property type="nucleotide sequence ID" value="NZ_LYRP01000001.1"/>
</dbReference>
<dbReference type="EMBL" id="LYRP01000001">
    <property type="protein sequence ID" value="OAT78748.1"/>
    <property type="molecule type" value="Genomic_DNA"/>
</dbReference>
<dbReference type="Gene3D" id="3.40.50.720">
    <property type="entry name" value="NAD(P)-binding Rossmann-like Domain"/>
    <property type="match status" value="1"/>
</dbReference>
<comment type="similarity">
    <text evidence="1">Belongs to the short-chain dehydrogenases/reductases (SDR) family.</text>
</comment>
<evidence type="ECO:0000313" key="4">
    <source>
        <dbReference type="Proteomes" id="UP000078225"/>
    </source>
</evidence>
<dbReference type="GO" id="GO:0016020">
    <property type="term" value="C:membrane"/>
    <property type="evidence" value="ECO:0007669"/>
    <property type="project" value="TreeGrafter"/>
</dbReference>
<evidence type="ECO:0000256" key="2">
    <source>
        <dbReference type="ARBA" id="ARBA00023002"/>
    </source>
</evidence>